<proteinExistence type="predicted"/>
<reference evidence="2" key="1">
    <citation type="journal article" date="2023" name="G3 (Bethesda)">
        <title>A reference genome for the long-term kleptoplast-retaining sea slug Elysia crispata morphotype clarki.</title>
        <authorList>
            <person name="Eastman K.E."/>
            <person name="Pendleton A.L."/>
            <person name="Shaikh M.A."/>
            <person name="Suttiyut T."/>
            <person name="Ogas R."/>
            <person name="Tomko P."/>
            <person name="Gavelis G."/>
            <person name="Widhalm J.R."/>
            <person name="Wisecaver J.H."/>
        </authorList>
    </citation>
    <scope>NUCLEOTIDE SEQUENCE</scope>
    <source>
        <strain evidence="2">ECLA1</strain>
    </source>
</reference>
<evidence type="ECO:0000256" key="1">
    <source>
        <dbReference type="SAM" id="Phobius"/>
    </source>
</evidence>
<sequence length="55" mass="6455">MEAGVSMAFLPSLQLWEYVSTVKVVFLVFLLGFLLNYMVFIHFTSRFHAPWMLLL</sequence>
<keyword evidence="1" id="KW-0472">Membrane</keyword>
<protein>
    <submittedName>
        <fullName evidence="2">Uncharacterized protein</fullName>
    </submittedName>
</protein>
<organism evidence="2 3">
    <name type="scientific">Elysia crispata</name>
    <name type="common">lettuce slug</name>
    <dbReference type="NCBI Taxonomy" id="231223"/>
    <lineage>
        <taxon>Eukaryota</taxon>
        <taxon>Metazoa</taxon>
        <taxon>Spiralia</taxon>
        <taxon>Lophotrochozoa</taxon>
        <taxon>Mollusca</taxon>
        <taxon>Gastropoda</taxon>
        <taxon>Heterobranchia</taxon>
        <taxon>Euthyneura</taxon>
        <taxon>Panpulmonata</taxon>
        <taxon>Sacoglossa</taxon>
        <taxon>Placobranchoidea</taxon>
        <taxon>Plakobranchidae</taxon>
        <taxon>Elysia</taxon>
    </lineage>
</organism>
<keyword evidence="1" id="KW-0812">Transmembrane</keyword>
<gene>
    <name evidence="2" type="ORF">RRG08_057889</name>
</gene>
<dbReference type="AlphaFoldDB" id="A0AAE0YMG5"/>
<dbReference type="Proteomes" id="UP001283361">
    <property type="component" value="Unassembled WGS sequence"/>
</dbReference>
<evidence type="ECO:0000313" key="3">
    <source>
        <dbReference type="Proteomes" id="UP001283361"/>
    </source>
</evidence>
<evidence type="ECO:0000313" key="2">
    <source>
        <dbReference type="EMBL" id="KAK3750106.1"/>
    </source>
</evidence>
<name>A0AAE0YMG5_9GAST</name>
<keyword evidence="3" id="KW-1185">Reference proteome</keyword>
<feature type="non-terminal residue" evidence="2">
    <location>
        <position position="1"/>
    </location>
</feature>
<keyword evidence="1" id="KW-1133">Transmembrane helix</keyword>
<dbReference type="EMBL" id="JAWDGP010005906">
    <property type="protein sequence ID" value="KAK3750106.1"/>
    <property type="molecule type" value="Genomic_DNA"/>
</dbReference>
<comment type="caution">
    <text evidence="2">The sequence shown here is derived from an EMBL/GenBank/DDBJ whole genome shotgun (WGS) entry which is preliminary data.</text>
</comment>
<accession>A0AAE0YMG5</accession>
<feature type="transmembrane region" description="Helical" evidence="1">
    <location>
        <begin position="20"/>
        <end position="43"/>
    </location>
</feature>